<keyword evidence="3" id="KW-1185">Reference proteome</keyword>
<gene>
    <name evidence="2" type="ORF">BJX68DRAFT_269406</name>
</gene>
<dbReference type="InterPro" id="IPR027417">
    <property type="entry name" value="P-loop_NTPase"/>
</dbReference>
<feature type="region of interest" description="Disordered" evidence="1">
    <location>
        <begin position="54"/>
        <end position="102"/>
    </location>
</feature>
<name>A0ABR4JYI6_9EURO</name>
<sequence>MPTSLLSYPTQATTNSASVSGIYRPLPVSTHLVPFTHPSSMLSRARTIFCKLHGRGSQSAPSKPAPATTTESEPAGPPPRAMHISDVRRSPTPTYRRPFPNQTPMSMIIADATGASVDLYKLLRREKGLWEDDPTDDSDAEYLCDGWVYNVDFITPPTDAAKFGAYLCLAQHFCLVFTYKSLSRESWDETVAAVEAMRSRCEENNVHPFLATVIAAMGEEGEEPAVPHAEAEAFAVQQDALFIKVSPRTGHGISDAVGVLVERANGARDQYADNKEGKEQRYKRAQAFQALFPSEG</sequence>
<evidence type="ECO:0000256" key="1">
    <source>
        <dbReference type="SAM" id="MobiDB-lite"/>
    </source>
</evidence>
<dbReference type="EMBL" id="JBFXLR010000039">
    <property type="protein sequence ID" value="KAL2844871.1"/>
    <property type="molecule type" value="Genomic_DNA"/>
</dbReference>
<protein>
    <submittedName>
        <fullName evidence="2">Uncharacterized protein</fullName>
    </submittedName>
</protein>
<reference evidence="2 3" key="1">
    <citation type="submission" date="2024-07" db="EMBL/GenBank/DDBJ databases">
        <title>Section-level genome sequencing and comparative genomics of Aspergillus sections Usti and Cavernicolus.</title>
        <authorList>
            <consortium name="Lawrence Berkeley National Laboratory"/>
            <person name="Nybo J.L."/>
            <person name="Vesth T.C."/>
            <person name="Theobald S."/>
            <person name="Frisvad J.C."/>
            <person name="Larsen T.O."/>
            <person name="Kjaerboelling I."/>
            <person name="Rothschild-Mancinelli K."/>
            <person name="Lyhne E.K."/>
            <person name="Kogle M.E."/>
            <person name="Barry K."/>
            <person name="Clum A."/>
            <person name="Na H."/>
            <person name="Ledsgaard L."/>
            <person name="Lin J."/>
            <person name="Lipzen A."/>
            <person name="Kuo A."/>
            <person name="Riley R."/>
            <person name="Mondo S."/>
            <person name="LaButti K."/>
            <person name="Haridas S."/>
            <person name="Pangalinan J."/>
            <person name="Salamov A.A."/>
            <person name="Simmons B.A."/>
            <person name="Magnuson J.K."/>
            <person name="Chen J."/>
            <person name="Drula E."/>
            <person name="Henrissat B."/>
            <person name="Wiebenga A."/>
            <person name="Lubbers R.J."/>
            <person name="Gomes A.C."/>
            <person name="Macurrencykelacurrency M.R."/>
            <person name="Stajich J."/>
            <person name="Grigoriev I.V."/>
            <person name="Mortensen U.H."/>
            <person name="De vries R.P."/>
            <person name="Baker S.E."/>
            <person name="Andersen M.R."/>
        </authorList>
    </citation>
    <scope>NUCLEOTIDE SEQUENCE [LARGE SCALE GENOMIC DNA]</scope>
    <source>
        <strain evidence="2 3">CBS 756.74</strain>
    </source>
</reference>
<organism evidence="2 3">
    <name type="scientific">Aspergillus pseudodeflectus</name>
    <dbReference type="NCBI Taxonomy" id="176178"/>
    <lineage>
        <taxon>Eukaryota</taxon>
        <taxon>Fungi</taxon>
        <taxon>Dikarya</taxon>
        <taxon>Ascomycota</taxon>
        <taxon>Pezizomycotina</taxon>
        <taxon>Eurotiomycetes</taxon>
        <taxon>Eurotiomycetidae</taxon>
        <taxon>Eurotiales</taxon>
        <taxon>Aspergillaceae</taxon>
        <taxon>Aspergillus</taxon>
        <taxon>Aspergillus subgen. Nidulantes</taxon>
    </lineage>
</organism>
<comment type="caution">
    <text evidence="2">The sequence shown here is derived from an EMBL/GenBank/DDBJ whole genome shotgun (WGS) entry which is preliminary data.</text>
</comment>
<evidence type="ECO:0000313" key="2">
    <source>
        <dbReference type="EMBL" id="KAL2844871.1"/>
    </source>
</evidence>
<dbReference type="Gene3D" id="3.40.50.300">
    <property type="entry name" value="P-loop containing nucleotide triphosphate hydrolases"/>
    <property type="match status" value="1"/>
</dbReference>
<proteinExistence type="predicted"/>
<dbReference type="Proteomes" id="UP001610444">
    <property type="component" value="Unassembled WGS sequence"/>
</dbReference>
<dbReference type="RefSeq" id="XP_070896337.1">
    <property type="nucleotide sequence ID" value="XM_071046334.1"/>
</dbReference>
<evidence type="ECO:0000313" key="3">
    <source>
        <dbReference type="Proteomes" id="UP001610444"/>
    </source>
</evidence>
<accession>A0ABR4JYI6</accession>
<dbReference type="GeneID" id="98161498"/>
<feature type="compositionally biased region" description="Polar residues" evidence="1">
    <location>
        <begin position="56"/>
        <end position="72"/>
    </location>
</feature>